<dbReference type="CDD" id="cd02440">
    <property type="entry name" value="AdoMet_MTases"/>
    <property type="match status" value="1"/>
</dbReference>
<keyword evidence="1 5" id="KW-0489">Methyltransferase</keyword>
<dbReference type="Pfam" id="PF17827">
    <property type="entry name" value="PrmC_N"/>
    <property type="match status" value="1"/>
</dbReference>
<dbReference type="PROSITE" id="PS00092">
    <property type="entry name" value="N6_MTASE"/>
    <property type="match status" value="1"/>
</dbReference>
<feature type="binding site" evidence="5">
    <location>
        <begin position="199"/>
        <end position="202"/>
    </location>
    <ligand>
        <name>substrate</name>
    </ligand>
</feature>
<dbReference type="PANTHER" id="PTHR18895">
    <property type="entry name" value="HEMK METHYLTRANSFERASE"/>
    <property type="match status" value="1"/>
</dbReference>
<keyword evidence="9" id="KW-1185">Reference proteome</keyword>
<reference evidence="9" key="1">
    <citation type="journal article" date="2019" name="Int. J. Syst. Evol. Microbiol.">
        <title>The Global Catalogue of Microorganisms (GCM) 10K type strain sequencing project: providing services to taxonomists for standard genome sequencing and annotation.</title>
        <authorList>
            <consortium name="The Broad Institute Genomics Platform"/>
            <consortium name="The Broad Institute Genome Sequencing Center for Infectious Disease"/>
            <person name="Wu L."/>
            <person name="Ma J."/>
        </authorList>
    </citation>
    <scope>NUCLEOTIDE SEQUENCE [LARGE SCALE GENOMIC DNA]</scope>
    <source>
        <strain evidence="9">CGMCC 4.7317</strain>
    </source>
</reference>
<dbReference type="NCBIfam" id="TIGR03534">
    <property type="entry name" value="RF_mod_PrmC"/>
    <property type="match status" value="1"/>
</dbReference>
<dbReference type="EC" id="2.1.1.297" evidence="5"/>
<feature type="binding site" evidence="5">
    <location>
        <position position="199"/>
    </location>
    <ligand>
        <name>S-adenosyl-L-methionine</name>
        <dbReference type="ChEBI" id="CHEBI:59789"/>
    </ligand>
</feature>
<dbReference type="PANTHER" id="PTHR18895:SF74">
    <property type="entry name" value="MTRF1L RELEASE FACTOR GLUTAMINE METHYLTRANSFERASE"/>
    <property type="match status" value="1"/>
</dbReference>
<dbReference type="Gene3D" id="1.10.8.10">
    <property type="entry name" value="DNA helicase RuvA subunit, C-terminal domain"/>
    <property type="match status" value="1"/>
</dbReference>
<comment type="similarity">
    <text evidence="5">Belongs to the protein N5-glutamine methyltransferase family. PrmC subfamily.</text>
</comment>
<dbReference type="HAMAP" id="MF_02126">
    <property type="entry name" value="RF_methyltr_PrmC"/>
    <property type="match status" value="1"/>
</dbReference>
<dbReference type="RefSeq" id="WP_386765209.1">
    <property type="nucleotide sequence ID" value="NZ_JBHSTI010000008.1"/>
</dbReference>
<protein>
    <recommendedName>
        <fullName evidence="5">Release factor glutamine methyltransferase</fullName>
        <shortName evidence="5">RF MTase</shortName>
        <ecNumber evidence="5">2.1.1.297</ecNumber>
    </recommendedName>
    <alternativeName>
        <fullName evidence="5">N5-glutamine methyltransferase PrmC</fullName>
    </alternativeName>
    <alternativeName>
        <fullName evidence="5">Protein-(glutamine-N5) MTase PrmC</fullName>
    </alternativeName>
    <alternativeName>
        <fullName evidence="5">Protein-glutamine N-methyltransferase PrmC</fullName>
    </alternativeName>
</protein>
<evidence type="ECO:0000259" key="7">
    <source>
        <dbReference type="Pfam" id="PF17827"/>
    </source>
</evidence>
<dbReference type="EMBL" id="JBHSTI010000008">
    <property type="protein sequence ID" value="MFC6237683.1"/>
    <property type="molecule type" value="Genomic_DNA"/>
</dbReference>
<dbReference type="InterPro" id="IPR019874">
    <property type="entry name" value="RF_methyltr_PrmC"/>
</dbReference>
<evidence type="ECO:0000313" key="8">
    <source>
        <dbReference type="EMBL" id="MFC6237683.1"/>
    </source>
</evidence>
<dbReference type="InterPro" id="IPR040758">
    <property type="entry name" value="PrmC_N"/>
</dbReference>
<feature type="domain" description="Release factor glutamine methyltransferase N-terminal" evidence="7">
    <location>
        <begin position="7"/>
        <end position="74"/>
    </location>
</feature>
<dbReference type="InterPro" id="IPR004556">
    <property type="entry name" value="HemK-like"/>
</dbReference>
<dbReference type="GO" id="GO:0032259">
    <property type="term" value="P:methylation"/>
    <property type="evidence" value="ECO:0007669"/>
    <property type="project" value="UniProtKB-KW"/>
</dbReference>
<evidence type="ECO:0000256" key="4">
    <source>
        <dbReference type="ARBA" id="ARBA00048391"/>
    </source>
</evidence>
<comment type="function">
    <text evidence="5">Methylates the class 1 translation termination release factors RF1/PrfA and RF2/PrfB on the glutamine residue of the universally conserved GGQ motif.</text>
</comment>
<dbReference type="NCBIfam" id="TIGR00536">
    <property type="entry name" value="hemK_fam"/>
    <property type="match status" value="1"/>
</dbReference>
<keyword evidence="2 5" id="KW-0808">Transferase</keyword>
<dbReference type="GO" id="GO:0102559">
    <property type="term" value="F:peptide chain release factor N(5)-glutamine methyltransferase activity"/>
    <property type="evidence" value="ECO:0007669"/>
    <property type="project" value="UniProtKB-EC"/>
</dbReference>
<dbReference type="SUPFAM" id="SSF53335">
    <property type="entry name" value="S-adenosyl-L-methionine-dependent methyltransferases"/>
    <property type="match status" value="1"/>
</dbReference>
<organism evidence="8 9">
    <name type="scientific">Longivirga aurantiaca</name>
    <dbReference type="NCBI Taxonomy" id="1837743"/>
    <lineage>
        <taxon>Bacteria</taxon>
        <taxon>Bacillati</taxon>
        <taxon>Actinomycetota</taxon>
        <taxon>Actinomycetes</taxon>
        <taxon>Sporichthyales</taxon>
        <taxon>Sporichthyaceae</taxon>
        <taxon>Longivirga</taxon>
    </lineage>
</organism>
<dbReference type="InterPro" id="IPR007848">
    <property type="entry name" value="Small_mtfrase_dom"/>
</dbReference>
<sequence length="298" mass="31288">MRTLRDVLVDAERRLAIADVPSPRVDAELLLAHVLDVPRGRMFLSDPADPSDVLRFEALLVKRVARVPLQHLLGEAPFRHLTLAVGRGVFVPRPETESVAELAIRMLRDVTEGSRVAVDLCTGSGAIALAVATEVPGTVVHAVELDEAAAAWARRNVEENAAAVAAVGSSLELHIGDATVAHLGALAPLVGLVDVVVTNPPYIPDAAVPRDPEVAQHDPPRALFGGPDGLDVVRGLAVAAAALLRPGGVLVVEHGDEQGERGGAAGVPHVLREHGAFRDVDDHVDLGGRDRATTAVRV</sequence>
<name>A0ABW1T0R6_9ACTN</name>
<evidence type="ECO:0000313" key="9">
    <source>
        <dbReference type="Proteomes" id="UP001596138"/>
    </source>
</evidence>
<feature type="domain" description="Methyltransferase small" evidence="6">
    <location>
        <begin position="103"/>
        <end position="204"/>
    </location>
</feature>
<comment type="catalytic activity">
    <reaction evidence="4 5">
        <text>L-glutaminyl-[peptide chain release factor] + S-adenosyl-L-methionine = N(5)-methyl-L-glutaminyl-[peptide chain release factor] + S-adenosyl-L-homocysteine + H(+)</text>
        <dbReference type="Rhea" id="RHEA:42896"/>
        <dbReference type="Rhea" id="RHEA-COMP:10271"/>
        <dbReference type="Rhea" id="RHEA-COMP:10272"/>
        <dbReference type="ChEBI" id="CHEBI:15378"/>
        <dbReference type="ChEBI" id="CHEBI:30011"/>
        <dbReference type="ChEBI" id="CHEBI:57856"/>
        <dbReference type="ChEBI" id="CHEBI:59789"/>
        <dbReference type="ChEBI" id="CHEBI:61891"/>
        <dbReference type="EC" id="2.1.1.297"/>
    </reaction>
</comment>
<gene>
    <name evidence="5 8" type="primary">prmC</name>
    <name evidence="8" type="ORF">ACFQGU_07320</name>
</gene>
<dbReference type="Proteomes" id="UP001596138">
    <property type="component" value="Unassembled WGS sequence"/>
</dbReference>
<keyword evidence="3 5" id="KW-0949">S-adenosyl-L-methionine</keyword>
<dbReference type="InterPro" id="IPR029063">
    <property type="entry name" value="SAM-dependent_MTases_sf"/>
</dbReference>
<evidence type="ECO:0000256" key="3">
    <source>
        <dbReference type="ARBA" id="ARBA00022691"/>
    </source>
</evidence>
<comment type="caution">
    <text evidence="8">The sequence shown here is derived from an EMBL/GenBank/DDBJ whole genome shotgun (WGS) entry which is preliminary data.</text>
</comment>
<evidence type="ECO:0000256" key="1">
    <source>
        <dbReference type="ARBA" id="ARBA00022603"/>
    </source>
</evidence>
<dbReference type="InterPro" id="IPR050320">
    <property type="entry name" value="N5-glutamine_MTase"/>
</dbReference>
<comment type="caution">
    <text evidence="5">Lacks conserved residue(s) required for the propagation of feature annotation.</text>
</comment>
<dbReference type="Pfam" id="PF05175">
    <property type="entry name" value="MTS"/>
    <property type="match status" value="1"/>
</dbReference>
<dbReference type="InterPro" id="IPR002052">
    <property type="entry name" value="DNA_methylase_N6_adenine_CS"/>
</dbReference>
<accession>A0ABW1T0R6</accession>
<feature type="binding site" evidence="5">
    <location>
        <position position="144"/>
    </location>
    <ligand>
        <name>S-adenosyl-L-methionine</name>
        <dbReference type="ChEBI" id="CHEBI:59789"/>
    </ligand>
</feature>
<proteinExistence type="inferred from homology"/>
<evidence type="ECO:0000256" key="5">
    <source>
        <dbReference type="HAMAP-Rule" id="MF_02126"/>
    </source>
</evidence>
<evidence type="ECO:0000256" key="2">
    <source>
        <dbReference type="ARBA" id="ARBA00022679"/>
    </source>
</evidence>
<dbReference type="Gene3D" id="3.40.50.150">
    <property type="entry name" value="Vaccinia Virus protein VP39"/>
    <property type="match status" value="1"/>
</dbReference>
<evidence type="ECO:0000259" key="6">
    <source>
        <dbReference type="Pfam" id="PF05175"/>
    </source>
</evidence>